<dbReference type="InterPro" id="IPR000425">
    <property type="entry name" value="MIP"/>
</dbReference>
<evidence type="ECO:0000256" key="4">
    <source>
        <dbReference type="ARBA" id="ARBA00022989"/>
    </source>
</evidence>
<comment type="caution">
    <text evidence="8">The sequence shown here is derived from an EMBL/GenBank/DDBJ whole genome shotgun (WGS) entry which is preliminary data.</text>
</comment>
<dbReference type="PANTHER" id="PTHR19139:SF199">
    <property type="entry name" value="MIP17260P"/>
    <property type="match status" value="1"/>
</dbReference>
<dbReference type="SUPFAM" id="SSF81338">
    <property type="entry name" value="Aquaporin-like"/>
    <property type="match status" value="1"/>
</dbReference>
<dbReference type="EMBL" id="JAPWTJ010000486">
    <property type="protein sequence ID" value="KAJ8977986.1"/>
    <property type="molecule type" value="Genomic_DNA"/>
</dbReference>
<comment type="subcellular location">
    <subcellularLocation>
        <location evidence="1">Membrane</location>
        <topology evidence="1">Multi-pass membrane protein</topology>
    </subcellularLocation>
</comment>
<evidence type="ECO:0000256" key="5">
    <source>
        <dbReference type="ARBA" id="ARBA00023136"/>
    </source>
</evidence>
<feature type="transmembrane region" description="Helical" evidence="7">
    <location>
        <begin position="54"/>
        <end position="72"/>
    </location>
</feature>
<dbReference type="Gene3D" id="1.20.1080.10">
    <property type="entry name" value="Glycerol uptake facilitator protein"/>
    <property type="match status" value="2"/>
</dbReference>
<feature type="transmembrane region" description="Helical" evidence="7">
    <location>
        <begin position="165"/>
        <end position="184"/>
    </location>
</feature>
<keyword evidence="3 6" id="KW-0812">Transmembrane</keyword>
<sequence>MGNLHETLGINELKDKSGNIWKALLAEFLGNFLLNYFGCASVVSFEGDSNQHSFVLIALTFGLTIFIVVQSLQINYGQCLKYDANNCAWTCEWGPYQSSSHSGDAGYGEYFDYQGGLYIVVQCLGALAGSAVLKSLTPEALHENGLGITKIAKTLEPVQGFGMEFFLRVSIQGFVLVLTVCGVCDKNRPDAKPAGPLAIGLAVCLGHLAAIGYTGSSMNPARSFGSAVIAGDWENHWIYWVGPILGGVAAALLYKNAFKPPSLGPLKIIERYTTVATDEKELRRLDGAKGNDLA</sequence>
<comment type="similarity">
    <text evidence="2 6">Belongs to the MIP/aquaporin (TC 1.A.8) family.</text>
</comment>
<accession>A0ABQ9JIF0</accession>
<evidence type="ECO:0000256" key="1">
    <source>
        <dbReference type="ARBA" id="ARBA00004141"/>
    </source>
</evidence>
<dbReference type="PANTHER" id="PTHR19139">
    <property type="entry name" value="AQUAPORIN TRANSPORTER"/>
    <property type="match status" value="1"/>
</dbReference>
<organism evidence="8 9">
    <name type="scientific">Molorchus minor</name>
    <dbReference type="NCBI Taxonomy" id="1323400"/>
    <lineage>
        <taxon>Eukaryota</taxon>
        <taxon>Metazoa</taxon>
        <taxon>Ecdysozoa</taxon>
        <taxon>Arthropoda</taxon>
        <taxon>Hexapoda</taxon>
        <taxon>Insecta</taxon>
        <taxon>Pterygota</taxon>
        <taxon>Neoptera</taxon>
        <taxon>Endopterygota</taxon>
        <taxon>Coleoptera</taxon>
        <taxon>Polyphaga</taxon>
        <taxon>Cucujiformia</taxon>
        <taxon>Chrysomeloidea</taxon>
        <taxon>Cerambycidae</taxon>
        <taxon>Lamiinae</taxon>
        <taxon>Monochamini</taxon>
        <taxon>Molorchus</taxon>
    </lineage>
</organism>
<reference evidence="8" key="1">
    <citation type="journal article" date="2023" name="Insect Mol. Biol.">
        <title>Genome sequencing provides insights into the evolution of gene families encoding plant cell wall-degrading enzymes in longhorned beetles.</title>
        <authorList>
            <person name="Shin N.R."/>
            <person name="Okamura Y."/>
            <person name="Kirsch R."/>
            <person name="Pauchet Y."/>
        </authorList>
    </citation>
    <scope>NUCLEOTIDE SEQUENCE</scope>
    <source>
        <strain evidence="8">MMC_N1</strain>
    </source>
</reference>
<evidence type="ECO:0000256" key="6">
    <source>
        <dbReference type="RuleBase" id="RU000477"/>
    </source>
</evidence>
<dbReference type="InterPro" id="IPR034294">
    <property type="entry name" value="Aquaporin_transptr"/>
</dbReference>
<dbReference type="PRINTS" id="PR00783">
    <property type="entry name" value="MINTRINSICP"/>
</dbReference>
<feature type="transmembrane region" description="Helical" evidence="7">
    <location>
        <begin position="196"/>
        <end position="216"/>
    </location>
</feature>
<evidence type="ECO:0000256" key="3">
    <source>
        <dbReference type="ARBA" id="ARBA00022692"/>
    </source>
</evidence>
<name>A0ABQ9JIF0_9CUCU</name>
<keyword evidence="5 7" id="KW-0472">Membrane</keyword>
<keyword evidence="9" id="KW-1185">Reference proteome</keyword>
<dbReference type="InterPro" id="IPR023271">
    <property type="entry name" value="Aquaporin-like"/>
</dbReference>
<dbReference type="Pfam" id="PF00230">
    <property type="entry name" value="MIP"/>
    <property type="match status" value="2"/>
</dbReference>
<gene>
    <name evidence="8" type="ORF">NQ317_004530</name>
</gene>
<proteinExistence type="inferred from homology"/>
<feature type="transmembrane region" description="Helical" evidence="7">
    <location>
        <begin position="236"/>
        <end position="254"/>
    </location>
</feature>
<evidence type="ECO:0000313" key="9">
    <source>
        <dbReference type="Proteomes" id="UP001162164"/>
    </source>
</evidence>
<keyword evidence="6" id="KW-0813">Transport</keyword>
<evidence type="ECO:0000313" key="8">
    <source>
        <dbReference type="EMBL" id="KAJ8977986.1"/>
    </source>
</evidence>
<dbReference type="Proteomes" id="UP001162164">
    <property type="component" value="Unassembled WGS sequence"/>
</dbReference>
<protein>
    <submittedName>
        <fullName evidence="8">Uncharacterized protein</fullName>
    </submittedName>
</protein>
<evidence type="ECO:0000256" key="7">
    <source>
        <dbReference type="SAM" id="Phobius"/>
    </source>
</evidence>
<keyword evidence="4 7" id="KW-1133">Transmembrane helix</keyword>
<feature type="transmembrane region" description="Helical" evidence="7">
    <location>
        <begin position="20"/>
        <end position="42"/>
    </location>
</feature>
<evidence type="ECO:0000256" key="2">
    <source>
        <dbReference type="ARBA" id="ARBA00006175"/>
    </source>
</evidence>